<dbReference type="PANTHER" id="PTHR12496:SF2">
    <property type="entry name" value="METHYLTRANSFERASE-LIKE PROTEIN 25B"/>
    <property type="match status" value="1"/>
</dbReference>
<name>A0A8N5EY98_GEOFO</name>
<reference evidence="4" key="1">
    <citation type="submission" date="2025-08" db="UniProtKB">
        <authorList>
            <consortium name="RefSeq"/>
        </authorList>
    </citation>
    <scope>IDENTIFICATION</scope>
</reference>
<organism evidence="3 4">
    <name type="scientific">Geospiza fortis</name>
    <name type="common">Medium ground-finch</name>
    <dbReference type="NCBI Taxonomy" id="48883"/>
    <lineage>
        <taxon>Eukaryota</taxon>
        <taxon>Metazoa</taxon>
        <taxon>Chordata</taxon>
        <taxon>Craniata</taxon>
        <taxon>Vertebrata</taxon>
        <taxon>Euteleostomi</taxon>
        <taxon>Archelosauria</taxon>
        <taxon>Archosauria</taxon>
        <taxon>Dinosauria</taxon>
        <taxon>Saurischia</taxon>
        <taxon>Theropoda</taxon>
        <taxon>Coelurosauria</taxon>
        <taxon>Aves</taxon>
        <taxon>Neognathae</taxon>
        <taxon>Neoaves</taxon>
        <taxon>Telluraves</taxon>
        <taxon>Australaves</taxon>
        <taxon>Passeriformes</taxon>
        <taxon>Thraupidae</taxon>
        <taxon>Geospiza</taxon>
    </lineage>
</organism>
<dbReference type="InterPro" id="IPR052220">
    <property type="entry name" value="METTL25"/>
</dbReference>
<dbReference type="RefSeq" id="XP_030920174.1">
    <property type="nucleotide sequence ID" value="XM_031064314.1"/>
</dbReference>
<dbReference type="CTD" id="51093"/>
<feature type="coiled-coil region" evidence="1">
    <location>
        <begin position="14"/>
        <end position="41"/>
    </location>
</feature>
<evidence type="ECO:0000313" key="4">
    <source>
        <dbReference type="RefSeq" id="XP_030920174.1"/>
    </source>
</evidence>
<dbReference type="GeneID" id="115948866"/>
<dbReference type="OrthoDB" id="9218884at2759"/>
<evidence type="ECO:0000256" key="1">
    <source>
        <dbReference type="SAM" id="Coils"/>
    </source>
</evidence>
<dbReference type="PANTHER" id="PTHR12496">
    <property type="entry name" value="CGI-41 METHYLTRANSFERASE"/>
    <property type="match status" value="1"/>
</dbReference>
<keyword evidence="1" id="KW-0175">Coiled coil</keyword>
<evidence type="ECO:0000313" key="3">
    <source>
        <dbReference type="Proteomes" id="UP000504602"/>
    </source>
</evidence>
<protein>
    <submittedName>
        <fullName evidence="4">Protein RRNAD1</fullName>
    </submittedName>
</protein>
<dbReference type="Proteomes" id="UP000504602">
    <property type="component" value="Unplaced"/>
</dbReference>
<gene>
    <name evidence="4" type="primary">RRNAD1</name>
</gene>
<proteinExistence type="predicted"/>
<feature type="region of interest" description="Disordered" evidence="2">
    <location>
        <begin position="216"/>
        <end position="245"/>
    </location>
</feature>
<sequence>MQSLEVVVDGVAHHHLASQDLQHLQETRRSLEQRRAAAIIRLLSLYRPLLGAFVMLSYRAREAACHALEEYQARLRGGSAHLRAHCYRAVLESLIRTVEPGKRHVGLQPGRKAHTLSFTQYAQLGLPLAGLDPVRVPLDSGAVGAMLEQQHKVVAFCTLGQLLAPAVETLILLDRLLYLREQGFHCALVPLFNPRFSPRNLVLVAARTPLATALAGLAKDTEGGHSSEDEDVEEAESPREGQNPQ</sequence>
<accession>A0A8N5EY98</accession>
<dbReference type="AlphaFoldDB" id="A0A8N5EY98"/>
<keyword evidence="3" id="KW-1185">Reference proteome</keyword>
<evidence type="ECO:0000256" key="2">
    <source>
        <dbReference type="SAM" id="MobiDB-lite"/>
    </source>
</evidence>